<comment type="caution">
    <text evidence="7">The sequence shown here is derived from an EMBL/GenBank/DDBJ whole genome shotgun (WGS) entry which is preliminary data.</text>
</comment>
<organism evidence="7 8">
    <name type="scientific">Halocaridina rubra</name>
    <name type="common">Hawaiian red shrimp</name>
    <dbReference type="NCBI Taxonomy" id="373956"/>
    <lineage>
        <taxon>Eukaryota</taxon>
        <taxon>Metazoa</taxon>
        <taxon>Ecdysozoa</taxon>
        <taxon>Arthropoda</taxon>
        <taxon>Crustacea</taxon>
        <taxon>Multicrustacea</taxon>
        <taxon>Malacostraca</taxon>
        <taxon>Eumalacostraca</taxon>
        <taxon>Eucarida</taxon>
        <taxon>Decapoda</taxon>
        <taxon>Pleocyemata</taxon>
        <taxon>Caridea</taxon>
        <taxon>Atyoidea</taxon>
        <taxon>Atyidae</taxon>
        <taxon>Halocaridina</taxon>
    </lineage>
</organism>
<protein>
    <recommendedName>
        <fullName evidence="6">Vps16 C-terminal domain-containing protein</fullName>
    </recommendedName>
</protein>
<feature type="domain" description="Vps16 C-terminal" evidence="6">
    <location>
        <begin position="182"/>
        <end position="313"/>
    </location>
</feature>
<dbReference type="GO" id="GO:0006886">
    <property type="term" value="P:intracellular protein transport"/>
    <property type="evidence" value="ECO:0007669"/>
    <property type="project" value="InterPro"/>
</dbReference>
<dbReference type="Pfam" id="PF04840">
    <property type="entry name" value="Vps16_C"/>
    <property type="match status" value="1"/>
</dbReference>
<proteinExistence type="predicted"/>
<evidence type="ECO:0000256" key="3">
    <source>
        <dbReference type="ARBA" id="ARBA00004603"/>
    </source>
</evidence>
<evidence type="ECO:0000256" key="4">
    <source>
        <dbReference type="ARBA" id="ARBA00022753"/>
    </source>
</evidence>
<dbReference type="Proteomes" id="UP001381693">
    <property type="component" value="Unassembled WGS sequence"/>
</dbReference>
<gene>
    <name evidence="7" type="ORF">SK128_026664</name>
</gene>
<evidence type="ECO:0000256" key="1">
    <source>
        <dbReference type="ARBA" id="ARBA00004412"/>
    </source>
</evidence>
<dbReference type="GO" id="GO:0007034">
    <property type="term" value="P:vacuolar transport"/>
    <property type="evidence" value="ECO:0007669"/>
    <property type="project" value="TreeGrafter"/>
</dbReference>
<keyword evidence="4" id="KW-0967">Endosome</keyword>
<evidence type="ECO:0000256" key="5">
    <source>
        <dbReference type="ARBA" id="ARBA00023329"/>
    </source>
</evidence>
<comment type="subcellular location">
    <subcellularLocation>
        <location evidence="2">Cytoplasmic vesicle</location>
    </subcellularLocation>
    <subcellularLocation>
        <location evidence="1">Early endosome</location>
    </subcellularLocation>
    <subcellularLocation>
        <location evidence="3">Late endosome</location>
    </subcellularLocation>
</comment>
<dbReference type="PANTHER" id="PTHR13364">
    <property type="entry name" value="DEFECTIVE SPERMATOGENESIS PROTEIN 39"/>
    <property type="match status" value="1"/>
</dbReference>
<evidence type="ECO:0000256" key="2">
    <source>
        <dbReference type="ARBA" id="ARBA00004541"/>
    </source>
</evidence>
<dbReference type="InterPro" id="IPR006925">
    <property type="entry name" value="Vps16_C"/>
</dbReference>
<name>A0AAN9ADZ1_HALRR</name>
<reference evidence="7 8" key="1">
    <citation type="submission" date="2023-11" db="EMBL/GenBank/DDBJ databases">
        <title>Halocaridina rubra genome assembly.</title>
        <authorList>
            <person name="Smith C."/>
        </authorList>
    </citation>
    <scope>NUCLEOTIDE SEQUENCE [LARGE SCALE GENOMIC DNA]</scope>
    <source>
        <strain evidence="7">EP-1</strain>
        <tissue evidence="7">Whole</tissue>
    </source>
</reference>
<dbReference type="AlphaFoldDB" id="A0AAN9ADZ1"/>
<dbReference type="GO" id="GO:0099023">
    <property type="term" value="C:vesicle tethering complex"/>
    <property type="evidence" value="ECO:0007669"/>
    <property type="project" value="UniProtKB-ARBA"/>
</dbReference>
<evidence type="ECO:0000313" key="8">
    <source>
        <dbReference type="Proteomes" id="UP001381693"/>
    </source>
</evidence>
<dbReference type="PANTHER" id="PTHR13364:SF6">
    <property type="entry name" value="SPERMATOGENESIS-DEFECTIVE PROTEIN 39 HOMOLOG"/>
    <property type="match status" value="1"/>
</dbReference>
<dbReference type="InterPro" id="IPR040057">
    <property type="entry name" value="Spe-39"/>
</dbReference>
<accession>A0AAN9ADZ1</accession>
<dbReference type="GO" id="GO:0005769">
    <property type="term" value="C:early endosome"/>
    <property type="evidence" value="ECO:0007669"/>
    <property type="project" value="UniProtKB-SubCell"/>
</dbReference>
<evidence type="ECO:0000259" key="6">
    <source>
        <dbReference type="Pfam" id="PF04840"/>
    </source>
</evidence>
<dbReference type="Gene3D" id="1.10.150.780">
    <property type="entry name" value="Vps16, C-terminal region"/>
    <property type="match status" value="1"/>
</dbReference>
<keyword evidence="5" id="KW-0968">Cytoplasmic vesicle</keyword>
<dbReference type="InterPro" id="IPR038132">
    <property type="entry name" value="Vps16_C_sf"/>
</dbReference>
<keyword evidence="8" id="KW-1185">Reference proteome</keyword>
<evidence type="ECO:0000313" key="7">
    <source>
        <dbReference type="EMBL" id="KAK7084834.1"/>
    </source>
</evidence>
<dbReference type="GO" id="GO:0005770">
    <property type="term" value="C:late endosome"/>
    <property type="evidence" value="ECO:0007669"/>
    <property type="project" value="UniProtKB-SubCell"/>
</dbReference>
<dbReference type="EMBL" id="JAXCGZ010001966">
    <property type="protein sequence ID" value="KAK7084834.1"/>
    <property type="molecule type" value="Genomic_DNA"/>
</dbReference>
<sequence>MNRAENDAYWGSTDTASSVLDNFFDEDSDVGWYGYSSDFNIAAKSTTATTPRVSKNDTHSSSIVDNIISSSSSTHSISEGLSGDLDNVSVSSGKLTKNVRAIGEKLDSWKPPSVSIKWNTQGSGSEACMHCESKTEEIIQLKKRLENSYSRYNFTLPPDDMVNRIILGQPYSLENYRSLEDKLALIDTALGTFDSSVIFVTVLHLKNTVKKSIFIKEMQSRAHAVQVYVHYLKQRYNYTEAIDFLGSLGRHEEAAILTYKWTLSGKSPSLKVKNMTKSLQSHFSDPALAFESNMVKEHAKLIEQQIAIEEKDNGERSSQMLSEYPPESSIIESSLLDTLLYCSKYHWDVSESHIASPVALRKSHAISERQVLWTVLRGRAQVNHWPLPSDLDAWMGSKGLIGALSSLKSALSGVGRVVKATLPVDQVVYMLHGANAPPNVLAAYITLVDSLDLRLKLAVNCKSHQAVIEVYIALKDRDALEKYLKEIPVGSPEYVKAENALKAVRWKT</sequence>